<dbReference type="InterPro" id="IPR011009">
    <property type="entry name" value="Kinase-like_dom_sf"/>
</dbReference>
<dbReference type="Gene3D" id="1.10.510.10">
    <property type="entry name" value="Transferase(Phosphotransferase) domain 1"/>
    <property type="match status" value="1"/>
</dbReference>
<dbReference type="Proteomes" id="UP001501777">
    <property type="component" value="Unassembled WGS sequence"/>
</dbReference>
<evidence type="ECO:0000256" key="4">
    <source>
        <dbReference type="ARBA" id="ARBA00022741"/>
    </source>
</evidence>
<keyword evidence="4 7" id="KW-0547">Nucleotide-binding</keyword>
<dbReference type="PROSITE" id="PS00107">
    <property type="entry name" value="PROTEIN_KINASE_ATP"/>
    <property type="match status" value="1"/>
</dbReference>
<keyword evidence="5" id="KW-0418">Kinase</keyword>
<accession>A0ABN3LL83</accession>
<evidence type="ECO:0000256" key="2">
    <source>
        <dbReference type="ARBA" id="ARBA00022527"/>
    </source>
</evidence>
<dbReference type="PANTHER" id="PTHR43289:SF6">
    <property type="entry name" value="SERINE_THREONINE-PROTEIN KINASE NEKL-3"/>
    <property type="match status" value="1"/>
</dbReference>
<keyword evidence="3" id="KW-0808">Transferase</keyword>
<keyword evidence="10" id="KW-1185">Reference proteome</keyword>
<dbReference type="PROSITE" id="PS50011">
    <property type="entry name" value="PROTEIN_KINASE_DOM"/>
    <property type="match status" value="1"/>
</dbReference>
<evidence type="ECO:0000256" key="5">
    <source>
        <dbReference type="ARBA" id="ARBA00022777"/>
    </source>
</evidence>
<organism evidence="9 10">
    <name type="scientific">Streptomyces longisporus</name>
    <dbReference type="NCBI Taxonomy" id="1948"/>
    <lineage>
        <taxon>Bacteria</taxon>
        <taxon>Bacillati</taxon>
        <taxon>Actinomycetota</taxon>
        <taxon>Actinomycetes</taxon>
        <taxon>Kitasatosporales</taxon>
        <taxon>Streptomycetaceae</taxon>
        <taxon>Streptomyces</taxon>
    </lineage>
</organism>
<reference evidence="9 10" key="1">
    <citation type="journal article" date="2019" name="Int. J. Syst. Evol. Microbiol.">
        <title>The Global Catalogue of Microorganisms (GCM) 10K type strain sequencing project: providing services to taxonomists for standard genome sequencing and annotation.</title>
        <authorList>
            <consortium name="The Broad Institute Genomics Platform"/>
            <consortium name="The Broad Institute Genome Sequencing Center for Infectious Disease"/>
            <person name="Wu L."/>
            <person name="Ma J."/>
        </authorList>
    </citation>
    <scope>NUCLEOTIDE SEQUENCE [LARGE SCALE GENOMIC DNA]</scope>
    <source>
        <strain evidence="9 10">JCM 4395</strain>
    </source>
</reference>
<evidence type="ECO:0000256" key="7">
    <source>
        <dbReference type="PROSITE-ProRule" id="PRU10141"/>
    </source>
</evidence>
<evidence type="ECO:0000256" key="6">
    <source>
        <dbReference type="ARBA" id="ARBA00022840"/>
    </source>
</evidence>
<evidence type="ECO:0000256" key="3">
    <source>
        <dbReference type="ARBA" id="ARBA00022679"/>
    </source>
</evidence>
<dbReference type="SUPFAM" id="SSF56112">
    <property type="entry name" value="Protein kinase-like (PK-like)"/>
    <property type="match status" value="1"/>
</dbReference>
<feature type="domain" description="Protein kinase" evidence="8">
    <location>
        <begin position="38"/>
        <end position="290"/>
    </location>
</feature>
<evidence type="ECO:0000313" key="10">
    <source>
        <dbReference type="Proteomes" id="UP001501777"/>
    </source>
</evidence>
<evidence type="ECO:0000313" key="9">
    <source>
        <dbReference type="EMBL" id="GAA2485152.1"/>
    </source>
</evidence>
<gene>
    <name evidence="9" type="ORF">GCM10010276_23780</name>
</gene>
<dbReference type="Gene3D" id="3.30.200.20">
    <property type="entry name" value="Phosphorylase Kinase, domain 1"/>
    <property type="match status" value="1"/>
</dbReference>
<dbReference type="InterPro" id="IPR017441">
    <property type="entry name" value="Protein_kinase_ATP_BS"/>
</dbReference>
<proteinExistence type="predicted"/>
<dbReference type="PANTHER" id="PTHR43289">
    <property type="entry name" value="MITOGEN-ACTIVATED PROTEIN KINASE KINASE KINASE 20-RELATED"/>
    <property type="match status" value="1"/>
</dbReference>
<dbReference type="EMBL" id="BAAASG010000006">
    <property type="protein sequence ID" value="GAA2485152.1"/>
    <property type="molecule type" value="Genomic_DNA"/>
</dbReference>
<comment type="caution">
    <text evidence="9">The sequence shown here is derived from an EMBL/GenBank/DDBJ whole genome shotgun (WGS) entry which is preliminary data.</text>
</comment>
<sequence length="494" mass="55061">MQRDELGVRTEGTVGKVDGKNWRPQEGARLGEWTLVGRGYRGYLGKGGNGEVWEARRDGDDGRYAIKMFGLGKLLADRRQRFADEITFLHGYTGEGVVPLVDSHVPEDTQEICWYVMPLAVPLDEALGDTPAEETMLEAVAAYAETLAVLAEQGVHHRDIKPSNLFQRDGRWEIGDFGLVTFPGKGDVTSPAVRLGPVNFHAPEMLEPGDDVDGGPADVWSLAKTMWVLLRRTRWPLPGEYRSGGEYSLQGHIALPWAGELDRLMQRCTVLHPAGRPTMAEFAKEVRACLAEPPESRATASIAEMQDRLAVLTAASHEAAQQAQERRNFLDRLALELDVLFTDLYGVVDGMLQNKFRYYESQPEPSEATRLLPMLMPPWAHQRGAQFTSPDQDGKAAVKFSFMVRLVNKLDDAAEIAFDLRVVHRHHSLEDYPFKLQRTWNAPVGSVQFARILDEVRAVASNAVPDMLSVILRIVALADDHVPDWYAKARAGDI</sequence>
<name>A0ABN3LL83_STRLO</name>
<keyword evidence="2" id="KW-0723">Serine/threonine-protein kinase</keyword>
<dbReference type="SMART" id="SM00220">
    <property type="entry name" value="S_TKc"/>
    <property type="match status" value="1"/>
</dbReference>
<evidence type="ECO:0000259" key="8">
    <source>
        <dbReference type="PROSITE" id="PS50011"/>
    </source>
</evidence>
<evidence type="ECO:0000256" key="1">
    <source>
        <dbReference type="ARBA" id="ARBA00012513"/>
    </source>
</evidence>
<dbReference type="Pfam" id="PF00069">
    <property type="entry name" value="Pkinase"/>
    <property type="match status" value="1"/>
</dbReference>
<dbReference type="InterPro" id="IPR000719">
    <property type="entry name" value="Prot_kinase_dom"/>
</dbReference>
<protein>
    <recommendedName>
        <fullName evidence="1">non-specific serine/threonine protein kinase</fullName>
        <ecNumber evidence="1">2.7.11.1</ecNumber>
    </recommendedName>
</protein>
<dbReference type="EC" id="2.7.11.1" evidence="1"/>
<keyword evidence="6 7" id="KW-0067">ATP-binding</keyword>
<feature type="binding site" evidence="7">
    <location>
        <position position="67"/>
    </location>
    <ligand>
        <name>ATP</name>
        <dbReference type="ChEBI" id="CHEBI:30616"/>
    </ligand>
</feature>